<dbReference type="OrthoDB" id="3220614at2759"/>
<dbReference type="Proteomes" id="UP000054217">
    <property type="component" value="Unassembled WGS sequence"/>
</dbReference>
<dbReference type="AlphaFoldDB" id="A0A0C3J762"/>
<gene>
    <name evidence="2" type="ORF">M404DRAFT_142342</name>
</gene>
<sequence>MQCSPADVTADRTKSKKSRDCAVSTPRDQCLHAARWIPRAFDMYCNLNKVIQVSCALEADDTVSSTNDPDDESARKARDKILRKANPEKCKRYKRIYDYLKEQVPYFMDLIKKKKSGETALLMREMQQVISWTQSDDASHLKPMIAAYAAPHPDKKLVDPPVNAKGSKDRLGFNHAELTRLLCPVRSLQALLADATGMRKQLQNGSILVTAQKWPAFLYSGDIPGKDYNPEKSDEGFLCGYFVERVLKHIFTSPSSALPGSKVRNTCASNAKIHHMTHVEAYHIAYAAVHACFSICSQDKFVEFDGQFSFSEFYYQIIDFIINNEDEAWVEDLFSHYNKVLFNDVHGTAGDDVNIDDDDDDLAIMRQQIAACLASSSGPSSGTRPSENCSPTQVSFPNTPQPPASECHTNGRRLSPGSPPSPVQSLENTGFSFSQLSSFRSPKSASENNTNGRRASPGSPPSPVQSPENIGSSFSRLSLVRSPQPSASEPERRARRQS</sequence>
<reference evidence="3" key="2">
    <citation type="submission" date="2015-01" db="EMBL/GenBank/DDBJ databases">
        <title>Evolutionary Origins and Diversification of the Mycorrhizal Mutualists.</title>
        <authorList>
            <consortium name="DOE Joint Genome Institute"/>
            <consortium name="Mycorrhizal Genomics Consortium"/>
            <person name="Kohler A."/>
            <person name="Kuo A."/>
            <person name="Nagy L.G."/>
            <person name="Floudas D."/>
            <person name="Copeland A."/>
            <person name="Barry K.W."/>
            <person name="Cichocki N."/>
            <person name="Veneault-Fourrey C."/>
            <person name="LaButti K."/>
            <person name="Lindquist E.A."/>
            <person name="Lipzen A."/>
            <person name="Lundell T."/>
            <person name="Morin E."/>
            <person name="Murat C."/>
            <person name="Riley R."/>
            <person name="Ohm R."/>
            <person name="Sun H."/>
            <person name="Tunlid A."/>
            <person name="Henrissat B."/>
            <person name="Grigoriev I.V."/>
            <person name="Hibbett D.S."/>
            <person name="Martin F."/>
        </authorList>
    </citation>
    <scope>NUCLEOTIDE SEQUENCE [LARGE SCALE GENOMIC DNA]</scope>
    <source>
        <strain evidence="3">Marx 270</strain>
    </source>
</reference>
<name>A0A0C3J762_PISTI</name>
<proteinExistence type="predicted"/>
<organism evidence="2 3">
    <name type="scientific">Pisolithus tinctorius Marx 270</name>
    <dbReference type="NCBI Taxonomy" id="870435"/>
    <lineage>
        <taxon>Eukaryota</taxon>
        <taxon>Fungi</taxon>
        <taxon>Dikarya</taxon>
        <taxon>Basidiomycota</taxon>
        <taxon>Agaricomycotina</taxon>
        <taxon>Agaricomycetes</taxon>
        <taxon>Agaricomycetidae</taxon>
        <taxon>Boletales</taxon>
        <taxon>Sclerodermatineae</taxon>
        <taxon>Pisolithaceae</taxon>
        <taxon>Pisolithus</taxon>
    </lineage>
</organism>
<dbReference type="InParanoid" id="A0A0C3J762"/>
<keyword evidence="3" id="KW-1185">Reference proteome</keyword>
<dbReference type="STRING" id="870435.A0A0C3J762"/>
<feature type="compositionally biased region" description="Polar residues" evidence="1">
    <location>
        <begin position="387"/>
        <end position="398"/>
    </location>
</feature>
<dbReference type="Pfam" id="PF20414">
    <property type="entry name" value="DUF6698"/>
    <property type="match status" value="1"/>
</dbReference>
<protein>
    <submittedName>
        <fullName evidence="2">Uncharacterized protein</fullName>
    </submittedName>
</protein>
<feature type="compositionally biased region" description="Low complexity" evidence="1">
    <location>
        <begin position="375"/>
        <end position="386"/>
    </location>
</feature>
<reference evidence="2 3" key="1">
    <citation type="submission" date="2014-04" db="EMBL/GenBank/DDBJ databases">
        <authorList>
            <consortium name="DOE Joint Genome Institute"/>
            <person name="Kuo A."/>
            <person name="Kohler A."/>
            <person name="Costa M.D."/>
            <person name="Nagy L.G."/>
            <person name="Floudas D."/>
            <person name="Copeland A."/>
            <person name="Barry K.W."/>
            <person name="Cichocki N."/>
            <person name="Veneault-Fourrey C."/>
            <person name="LaButti K."/>
            <person name="Lindquist E.A."/>
            <person name="Lipzen A."/>
            <person name="Lundell T."/>
            <person name="Morin E."/>
            <person name="Murat C."/>
            <person name="Sun H."/>
            <person name="Tunlid A."/>
            <person name="Henrissat B."/>
            <person name="Grigoriev I.V."/>
            <person name="Hibbett D.S."/>
            <person name="Martin F."/>
            <person name="Nordberg H.P."/>
            <person name="Cantor M.N."/>
            <person name="Hua S.X."/>
        </authorList>
    </citation>
    <scope>NUCLEOTIDE SEQUENCE [LARGE SCALE GENOMIC DNA]</scope>
    <source>
        <strain evidence="2 3">Marx 270</strain>
    </source>
</reference>
<feature type="compositionally biased region" description="Polar residues" evidence="1">
    <location>
        <begin position="468"/>
        <end position="487"/>
    </location>
</feature>
<dbReference type="HOGENOM" id="CLU_041044_0_0_1"/>
<accession>A0A0C3J762</accession>
<evidence type="ECO:0000313" key="3">
    <source>
        <dbReference type="Proteomes" id="UP000054217"/>
    </source>
</evidence>
<feature type="region of interest" description="Disordered" evidence="1">
    <location>
        <begin position="375"/>
        <end position="498"/>
    </location>
</feature>
<dbReference type="EMBL" id="KN831969">
    <property type="protein sequence ID" value="KIO04853.1"/>
    <property type="molecule type" value="Genomic_DNA"/>
</dbReference>
<feature type="compositionally biased region" description="Polar residues" evidence="1">
    <location>
        <begin position="423"/>
        <end position="453"/>
    </location>
</feature>
<dbReference type="InterPro" id="IPR046521">
    <property type="entry name" value="DUF6698"/>
</dbReference>
<evidence type="ECO:0000313" key="2">
    <source>
        <dbReference type="EMBL" id="KIO04853.1"/>
    </source>
</evidence>
<evidence type="ECO:0000256" key="1">
    <source>
        <dbReference type="SAM" id="MobiDB-lite"/>
    </source>
</evidence>